<evidence type="ECO:0000256" key="5">
    <source>
        <dbReference type="ARBA" id="ARBA00023136"/>
    </source>
</evidence>
<keyword evidence="8" id="KW-1003">Cell membrane</keyword>
<keyword evidence="3 8" id="KW-0375">Hydrogen ion transport</keyword>
<dbReference type="AlphaFoldDB" id="A0A317C7B2"/>
<dbReference type="RefSeq" id="WP_109824173.1">
    <property type="nucleotide sequence ID" value="NZ_QGKL01000039.1"/>
</dbReference>
<dbReference type="PRINTS" id="PR00125">
    <property type="entry name" value="ATPASEDELTA"/>
</dbReference>
<evidence type="ECO:0000313" key="9">
    <source>
        <dbReference type="EMBL" id="PWQ94524.1"/>
    </source>
</evidence>
<dbReference type="NCBIfam" id="NF004402">
    <property type="entry name" value="PRK05758.2-2"/>
    <property type="match status" value="1"/>
</dbReference>
<evidence type="ECO:0000256" key="6">
    <source>
        <dbReference type="ARBA" id="ARBA00023196"/>
    </source>
</evidence>
<evidence type="ECO:0000256" key="1">
    <source>
        <dbReference type="ARBA" id="ARBA00004370"/>
    </source>
</evidence>
<keyword evidence="6 8" id="KW-0139">CF(1)</keyword>
<dbReference type="Proteomes" id="UP000245506">
    <property type="component" value="Unassembled WGS sequence"/>
</dbReference>
<dbReference type="InterPro" id="IPR000711">
    <property type="entry name" value="ATPase_OSCP/dsu"/>
</dbReference>
<dbReference type="Gene3D" id="1.10.520.20">
    <property type="entry name" value="N-terminal domain of the delta subunit of the F1F0-ATP synthase"/>
    <property type="match status" value="1"/>
</dbReference>
<protein>
    <recommendedName>
        <fullName evidence="8">ATP synthase subunit delta</fullName>
    </recommendedName>
    <alternativeName>
        <fullName evidence="8">ATP synthase F(1) sector subunit delta</fullName>
    </alternativeName>
    <alternativeName>
        <fullName evidence="8">F-type ATPase subunit delta</fullName>
        <shortName evidence="8">F-ATPase subunit delta</shortName>
    </alternativeName>
</protein>
<dbReference type="Pfam" id="PF00213">
    <property type="entry name" value="OSCP"/>
    <property type="match status" value="1"/>
</dbReference>
<name>A0A317C7B2_9GAMM</name>
<keyword evidence="7 8" id="KW-0066">ATP synthesis</keyword>
<dbReference type="NCBIfam" id="TIGR01145">
    <property type="entry name" value="ATP_synt_delta"/>
    <property type="match status" value="1"/>
</dbReference>
<keyword evidence="5 8" id="KW-0472">Membrane</keyword>
<comment type="similarity">
    <text evidence="8">Belongs to the ATPase delta chain family.</text>
</comment>
<comment type="function">
    <text evidence="8">This protein is part of the stalk that links CF(0) to CF(1). It either transmits conformational changes from CF(0) to CF(1) or is implicated in proton conduction.</text>
</comment>
<sequence>MSELTTAARPYAKAVFEIAEATGSLDSWSEQLGLMASIVASEDSASLLDNPKVSTSQKIDSFVEFASGDLNEQSVNLLKSLGENNRFVLLPDVASLFEELKSESQGEVEGELIAAAKVNQEQEDAIVAALEKRLGRKVKLVTKIDETLLGGAVIRVGDLVIDGSLQGRFQTLKSNLS</sequence>
<accession>A0A317C7B2</accession>
<dbReference type="GO" id="GO:0005886">
    <property type="term" value="C:plasma membrane"/>
    <property type="evidence" value="ECO:0007669"/>
    <property type="project" value="UniProtKB-SubCell"/>
</dbReference>
<evidence type="ECO:0000256" key="7">
    <source>
        <dbReference type="ARBA" id="ARBA00023310"/>
    </source>
</evidence>
<comment type="function">
    <text evidence="8">F(1)F(0) ATP synthase produces ATP from ADP in the presence of a proton or sodium gradient. F-type ATPases consist of two structural domains, F(1) containing the extramembraneous catalytic core and F(0) containing the membrane proton channel, linked together by a central stalk and a peripheral stalk. During catalysis, ATP synthesis in the catalytic domain of F(1) is coupled via a rotary mechanism of the central stalk subunits to proton translocation.</text>
</comment>
<evidence type="ECO:0000256" key="4">
    <source>
        <dbReference type="ARBA" id="ARBA00023065"/>
    </source>
</evidence>
<dbReference type="GO" id="GO:0046933">
    <property type="term" value="F:proton-transporting ATP synthase activity, rotational mechanism"/>
    <property type="evidence" value="ECO:0007669"/>
    <property type="project" value="UniProtKB-UniRule"/>
</dbReference>
<dbReference type="SUPFAM" id="SSF47928">
    <property type="entry name" value="N-terminal domain of the delta subunit of the F1F0-ATP synthase"/>
    <property type="match status" value="1"/>
</dbReference>
<dbReference type="PROSITE" id="PS00389">
    <property type="entry name" value="ATPASE_DELTA"/>
    <property type="match status" value="1"/>
</dbReference>
<comment type="caution">
    <text evidence="9">The sequence shown here is derived from an EMBL/GenBank/DDBJ whole genome shotgun (WGS) entry which is preliminary data.</text>
</comment>
<reference evidence="9 10" key="1">
    <citation type="submission" date="2018-05" db="EMBL/GenBank/DDBJ databases">
        <title>Leucothrix arctica sp. nov., isolated from Arctic seawater.</title>
        <authorList>
            <person name="Choi A."/>
            <person name="Baek K."/>
        </authorList>
    </citation>
    <scope>NUCLEOTIDE SEQUENCE [LARGE SCALE GENOMIC DNA]</scope>
    <source>
        <strain evidence="9 10">IMCC9719</strain>
    </source>
</reference>
<evidence type="ECO:0000256" key="3">
    <source>
        <dbReference type="ARBA" id="ARBA00022781"/>
    </source>
</evidence>
<keyword evidence="10" id="KW-1185">Reference proteome</keyword>
<proteinExistence type="inferred from homology"/>
<keyword evidence="4 8" id="KW-0406">Ion transport</keyword>
<gene>
    <name evidence="8" type="primary">atpH</name>
    <name evidence="9" type="ORF">DKT75_14600</name>
</gene>
<evidence type="ECO:0000256" key="2">
    <source>
        <dbReference type="ARBA" id="ARBA00022448"/>
    </source>
</evidence>
<dbReference type="EMBL" id="QGKL01000039">
    <property type="protein sequence ID" value="PWQ94524.1"/>
    <property type="molecule type" value="Genomic_DNA"/>
</dbReference>
<evidence type="ECO:0000313" key="10">
    <source>
        <dbReference type="Proteomes" id="UP000245506"/>
    </source>
</evidence>
<dbReference type="InterPro" id="IPR020781">
    <property type="entry name" value="ATPase_OSCP/d_CS"/>
</dbReference>
<dbReference type="PANTHER" id="PTHR11910">
    <property type="entry name" value="ATP SYNTHASE DELTA CHAIN"/>
    <property type="match status" value="1"/>
</dbReference>
<dbReference type="HAMAP" id="MF_01416">
    <property type="entry name" value="ATP_synth_delta_bact"/>
    <property type="match status" value="1"/>
</dbReference>
<organism evidence="9 10">
    <name type="scientific">Leucothrix arctica</name>
    <dbReference type="NCBI Taxonomy" id="1481894"/>
    <lineage>
        <taxon>Bacteria</taxon>
        <taxon>Pseudomonadati</taxon>
        <taxon>Pseudomonadota</taxon>
        <taxon>Gammaproteobacteria</taxon>
        <taxon>Thiotrichales</taxon>
        <taxon>Thiotrichaceae</taxon>
        <taxon>Leucothrix</taxon>
    </lineage>
</organism>
<evidence type="ECO:0000256" key="8">
    <source>
        <dbReference type="HAMAP-Rule" id="MF_01416"/>
    </source>
</evidence>
<dbReference type="GO" id="GO:0045259">
    <property type="term" value="C:proton-transporting ATP synthase complex"/>
    <property type="evidence" value="ECO:0007669"/>
    <property type="project" value="UniProtKB-KW"/>
</dbReference>
<keyword evidence="2 8" id="KW-0813">Transport</keyword>
<comment type="subcellular location">
    <subcellularLocation>
        <location evidence="8">Cell membrane</location>
        <topology evidence="8">Peripheral membrane protein</topology>
    </subcellularLocation>
    <subcellularLocation>
        <location evidence="1">Membrane</location>
    </subcellularLocation>
</comment>
<dbReference type="OrthoDB" id="9816221at2"/>
<dbReference type="InterPro" id="IPR026015">
    <property type="entry name" value="ATP_synth_OSCP/delta_N_sf"/>
</dbReference>